<dbReference type="EMBL" id="DSVQ01000018">
    <property type="protein sequence ID" value="HGT40640.1"/>
    <property type="molecule type" value="Genomic_DNA"/>
</dbReference>
<accession>A0A7C4QQD9</accession>
<feature type="transmembrane region" description="Helical" evidence="6">
    <location>
        <begin position="434"/>
        <end position="460"/>
    </location>
</feature>
<evidence type="ECO:0000256" key="1">
    <source>
        <dbReference type="ARBA" id="ARBA00004651"/>
    </source>
</evidence>
<dbReference type="SUPFAM" id="SSF56281">
    <property type="entry name" value="Metallo-hydrolase/oxidoreductase"/>
    <property type="match status" value="1"/>
</dbReference>
<name>A0A7C4QQD9_9PLAN</name>
<dbReference type="PANTHER" id="PTHR30619">
    <property type="entry name" value="DNA INTERNALIZATION/COMPETENCE PROTEIN COMEC/REC2"/>
    <property type="match status" value="1"/>
</dbReference>
<dbReference type="InterPro" id="IPR036866">
    <property type="entry name" value="RibonucZ/Hydroxyglut_hydro"/>
</dbReference>
<dbReference type="AlphaFoldDB" id="A0A7C4QQD9"/>
<dbReference type="Pfam" id="PF00753">
    <property type="entry name" value="Lactamase_B"/>
    <property type="match status" value="1"/>
</dbReference>
<comment type="caution">
    <text evidence="8">The sequence shown here is derived from an EMBL/GenBank/DDBJ whole genome shotgun (WGS) entry which is preliminary data.</text>
</comment>
<proteinExistence type="predicted"/>
<evidence type="ECO:0000256" key="2">
    <source>
        <dbReference type="ARBA" id="ARBA00022475"/>
    </source>
</evidence>
<evidence type="ECO:0000256" key="6">
    <source>
        <dbReference type="SAM" id="Phobius"/>
    </source>
</evidence>
<comment type="subcellular location">
    <subcellularLocation>
        <location evidence="1">Cell membrane</location>
        <topology evidence="1">Multi-pass membrane protein</topology>
    </subcellularLocation>
</comment>
<feature type="transmembrane region" description="Helical" evidence="6">
    <location>
        <begin position="40"/>
        <end position="56"/>
    </location>
</feature>
<dbReference type="InterPro" id="IPR025405">
    <property type="entry name" value="DUF4131"/>
</dbReference>
<dbReference type="NCBIfam" id="TIGR00360">
    <property type="entry name" value="ComEC_N-term"/>
    <property type="match status" value="1"/>
</dbReference>
<reference evidence="8" key="1">
    <citation type="journal article" date="2020" name="mSystems">
        <title>Genome- and Community-Level Interaction Insights into Carbon Utilization and Element Cycling Functions of Hydrothermarchaeota in Hydrothermal Sediment.</title>
        <authorList>
            <person name="Zhou Z."/>
            <person name="Liu Y."/>
            <person name="Xu W."/>
            <person name="Pan J."/>
            <person name="Luo Z.H."/>
            <person name="Li M."/>
        </authorList>
    </citation>
    <scope>NUCLEOTIDE SEQUENCE [LARGE SCALE GENOMIC DNA]</scope>
    <source>
        <strain evidence="8">SpSt-508</strain>
    </source>
</reference>
<keyword evidence="5 6" id="KW-0472">Membrane</keyword>
<feature type="transmembrane region" description="Helical" evidence="6">
    <location>
        <begin position="408"/>
        <end position="428"/>
    </location>
</feature>
<keyword evidence="3 6" id="KW-0812">Transmembrane</keyword>
<organism evidence="8">
    <name type="scientific">Schlesneria paludicola</name>
    <dbReference type="NCBI Taxonomy" id="360056"/>
    <lineage>
        <taxon>Bacteria</taxon>
        <taxon>Pseudomonadati</taxon>
        <taxon>Planctomycetota</taxon>
        <taxon>Planctomycetia</taxon>
        <taxon>Planctomycetales</taxon>
        <taxon>Planctomycetaceae</taxon>
        <taxon>Schlesneria</taxon>
    </lineage>
</organism>
<evidence type="ECO:0000259" key="7">
    <source>
        <dbReference type="SMART" id="SM00849"/>
    </source>
</evidence>
<feature type="transmembrane region" description="Helical" evidence="6">
    <location>
        <begin position="530"/>
        <end position="548"/>
    </location>
</feature>
<dbReference type="GO" id="GO:0005886">
    <property type="term" value="C:plasma membrane"/>
    <property type="evidence" value="ECO:0007669"/>
    <property type="project" value="UniProtKB-SubCell"/>
</dbReference>
<dbReference type="CDD" id="cd07731">
    <property type="entry name" value="ComA-like_MBL-fold"/>
    <property type="match status" value="1"/>
</dbReference>
<evidence type="ECO:0000256" key="4">
    <source>
        <dbReference type="ARBA" id="ARBA00022989"/>
    </source>
</evidence>
<keyword evidence="4 6" id="KW-1133">Transmembrane helix</keyword>
<dbReference type="InterPro" id="IPR035681">
    <property type="entry name" value="ComA-like_MBL"/>
</dbReference>
<dbReference type="Gene3D" id="3.60.15.10">
    <property type="entry name" value="Ribonuclease Z/Hydroxyacylglutathione hydrolase-like"/>
    <property type="match status" value="1"/>
</dbReference>
<evidence type="ECO:0000313" key="8">
    <source>
        <dbReference type="EMBL" id="HGT40640.1"/>
    </source>
</evidence>
<dbReference type="InterPro" id="IPR001279">
    <property type="entry name" value="Metallo-B-lactamas"/>
</dbReference>
<gene>
    <name evidence="8" type="ORF">ENS64_15460</name>
</gene>
<evidence type="ECO:0000256" key="3">
    <source>
        <dbReference type="ARBA" id="ARBA00022692"/>
    </source>
</evidence>
<dbReference type="PANTHER" id="PTHR30619:SF1">
    <property type="entry name" value="RECOMBINATION PROTEIN 2"/>
    <property type="match status" value="1"/>
</dbReference>
<dbReference type="InterPro" id="IPR052159">
    <property type="entry name" value="Competence_DNA_uptake"/>
</dbReference>
<sequence>MASPAYELPSGRSQRAPAAVVALAAISGITADAFLSLPLVAWWTVVLAALGLRLFVVARRPRAAAVVLAIGWGAAFAAWHQVSHAIASPEAERWLAEFPAGPLRVEARIIAPSWRQERSRTGLPVTCAVLGDVHVLGEETRRRPFGGRLRMVLENCNVDIPAGTEIRAVGRLSRPATAGNPGGFDFQQWLHRQGVVGLLRVETPEAVQTVAFRPGWWERLLNQRRDLRQQAVEILERSADQPTARVAEALLLGTRQQMSEELREAFVESGTLHVLAISGVNVGVIWLGLMRLCRLLGWSLRTTGVVVMASLVAYAWLTDANPPIVRAVSMVLAFQAAELLNRRIGTLQGLALAVCVVLVANPQDLFNAGAQLSFLSVAALSAAQRLGRDWREDHGAAAPSLGQRLWSGLLRANLATGMVWIATLPLVLWKYHLVSFVGFVLNVLLGPLVCVLLWSGYIWLLCAPFSSWLSEIPLRVFERLLAALIWITQVAADWRCSHAYVAGPPLGWVLGYYALLFAAAVARHLKWSRWLGHGLLAWINGGLAWNLWAPAKFAGLACEVLAVGHGLAVVCSCPNGRTFVYDAGSLIGPDVAAEAVCGSLWRHGQRQVDALVASHADADHINGVSKVADRLVPGMLLVHRTFLDFSQPIVSQAIESWTTWGGSCRLIAAGDRIVLDRDVTIEVWHPAAAFRGRRDNANSLVVCLEYAGRRVLLTGDLESEGLTALLGLPRQAADLLIAPHHGARAANPPALGAWVNPTWVAISAADRTVADRLSEVYPSPIQRLNTAVGGMIRCEIAPDGAMDVYAYRGTRLQRREAPSSAP</sequence>
<protein>
    <submittedName>
        <fullName evidence="8">ComEC family competence protein</fullName>
    </submittedName>
</protein>
<dbReference type="Pfam" id="PF13567">
    <property type="entry name" value="DUF4131"/>
    <property type="match status" value="1"/>
</dbReference>
<dbReference type="SMART" id="SM00849">
    <property type="entry name" value="Lactamase_B"/>
    <property type="match status" value="1"/>
</dbReference>
<feature type="transmembrane region" description="Helical" evidence="6">
    <location>
        <begin position="270"/>
        <end position="289"/>
    </location>
</feature>
<dbReference type="InterPro" id="IPR004477">
    <property type="entry name" value="ComEC_N"/>
</dbReference>
<feature type="transmembrane region" description="Helical" evidence="6">
    <location>
        <begin position="296"/>
        <end position="317"/>
    </location>
</feature>
<feature type="transmembrane region" description="Helical" evidence="6">
    <location>
        <begin position="63"/>
        <end position="82"/>
    </location>
</feature>
<feature type="domain" description="Metallo-beta-lactamase" evidence="7">
    <location>
        <begin position="563"/>
        <end position="741"/>
    </location>
</feature>
<dbReference type="Pfam" id="PF03772">
    <property type="entry name" value="Competence"/>
    <property type="match status" value="1"/>
</dbReference>
<feature type="transmembrane region" description="Helical" evidence="6">
    <location>
        <begin position="498"/>
        <end position="518"/>
    </location>
</feature>
<evidence type="ECO:0000256" key="5">
    <source>
        <dbReference type="ARBA" id="ARBA00023136"/>
    </source>
</evidence>
<keyword evidence="2" id="KW-1003">Cell membrane</keyword>